<feature type="compositionally biased region" description="Polar residues" evidence="8">
    <location>
        <begin position="425"/>
        <end position="434"/>
    </location>
</feature>
<dbReference type="InterPro" id="IPR012724">
    <property type="entry name" value="DnaJ"/>
</dbReference>
<dbReference type="GO" id="GO:0005524">
    <property type="term" value="F:ATP binding"/>
    <property type="evidence" value="ECO:0007669"/>
    <property type="project" value="InterPro"/>
</dbReference>
<dbReference type="SUPFAM" id="SSF46565">
    <property type="entry name" value="Chaperone J-domain"/>
    <property type="match status" value="1"/>
</dbReference>
<dbReference type="PRINTS" id="PR00625">
    <property type="entry name" value="JDOMAIN"/>
</dbReference>
<dbReference type="PROSITE" id="PS50076">
    <property type="entry name" value="DNAJ_2"/>
    <property type="match status" value="1"/>
</dbReference>
<dbReference type="GO" id="GO:0009408">
    <property type="term" value="P:response to heat"/>
    <property type="evidence" value="ECO:0007669"/>
    <property type="project" value="InterPro"/>
</dbReference>
<dbReference type="InterPro" id="IPR001623">
    <property type="entry name" value="DnaJ_domain"/>
</dbReference>
<dbReference type="GO" id="GO:0005737">
    <property type="term" value="C:cytoplasm"/>
    <property type="evidence" value="ECO:0007669"/>
    <property type="project" value="TreeGrafter"/>
</dbReference>
<dbReference type="HAMAP" id="MF_01152">
    <property type="entry name" value="DnaJ"/>
    <property type="match status" value="1"/>
</dbReference>
<sequence length="445" mass="46779">MRRAAKRDAYDILGVNKSASASDIKKAYYQAAKQYHPDTNKEASAKEKFVEIQEAYEMLSDDQKRAAYDQFGYSGTQQGPTGAEGFQGGGFPGGFPGGSGAFSQEDLFEQLFRGFGGSGGRRQTNPFGFGYGSASASQIGDDITESMSVSFMEAAKGASKPLSYTSIMKCGECTGSGLRPGQKKRTCETCGGTGSNVFVQGAFRMATTCSTCGGSGSYVPNSARCRKCSGKGVVQESRTVQVNIPAGVDHGMKVRLARQGHAPIESDGPPGDLYVQLIVTPHPQFKRDGSDILTTVNIPLSVALLGGKVTVPTIDGDIEMNLPPGLQPDEKKVLTKKGVVRVGRPDGARGDEWITFKIGIPKTLTDAQRRLIATAFGSSDPPESSSSSSTSSSSSKSSNPSSTASSSSSTKNESTSPDSSKTDNTESATKSSIFTKIKRGLGVTE</sequence>
<dbReference type="InterPro" id="IPR036410">
    <property type="entry name" value="HSP_DnaJ_Cys-rich_dom_sf"/>
</dbReference>
<accession>A0A507BVI2</accession>
<dbReference type="CDD" id="cd10747">
    <property type="entry name" value="DnaJ_C"/>
    <property type="match status" value="1"/>
</dbReference>
<dbReference type="NCBIfam" id="NF008035">
    <property type="entry name" value="PRK10767.1"/>
    <property type="match status" value="1"/>
</dbReference>
<keyword evidence="12" id="KW-1185">Reference proteome</keyword>
<dbReference type="InterPro" id="IPR018253">
    <property type="entry name" value="DnaJ_domain_CS"/>
</dbReference>
<dbReference type="SUPFAM" id="SSF49493">
    <property type="entry name" value="HSP40/DnaJ peptide-binding domain"/>
    <property type="match status" value="2"/>
</dbReference>
<comment type="caution">
    <text evidence="11">The sequence shown here is derived from an EMBL/GenBank/DDBJ whole genome shotgun (WGS) entry which is preliminary data.</text>
</comment>
<dbReference type="EMBL" id="QEAO01000053">
    <property type="protein sequence ID" value="TPX30949.1"/>
    <property type="molecule type" value="Genomic_DNA"/>
</dbReference>
<keyword evidence="1 7" id="KW-0479">Metal-binding</keyword>
<dbReference type="PANTHER" id="PTHR43096">
    <property type="entry name" value="DNAJ HOMOLOG 1, MITOCHONDRIAL-RELATED"/>
    <property type="match status" value="1"/>
</dbReference>
<dbReference type="Pfam" id="PF00226">
    <property type="entry name" value="DnaJ"/>
    <property type="match status" value="1"/>
</dbReference>
<keyword evidence="2" id="KW-0677">Repeat</keyword>
<dbReference type="STRING" id="1806994.A0A507BVI2"/>
<evidence type="ECO:0000256" key="6">
    <source>
        <dbReference type="ARBA" id="ARBA00072890"/>
    </source>
</evidence>
<evidence type="ECO:0000256" key="7">
    <source>
        <dbReference type="PROSITE-ProRule" id="PRU00546"/>
    </source>
</evidence>
<dbReference type="InterPro" id="IPR036869">
    <property type="entry name" value="J_dom_sf"/>
</dbReference>
<keyword evidence="5" id="KW-0143">Chaperone</keyword>
<evidence type="ECO:0000256" key="8">
    <source>
        <dbReference type="SAM" id="MobiDB-lite"/>
    </source>
</evidence>
<evidence type="ECO:0000259" key="10">
    <source>
        <dbReference type="PROSITE" id="PS51188"/>
    </source>
</evidence>
<dbReference type="PROSITE" id="PS51188">
    <property type="entry name" value="ZF_CR"/>
    <property type="match status" value="1"/>
</dbReference>
<dbReference type="CDD" id="cd06257">
    <property type="entry name" value="DnaJ"/>
    <property type="match status" value="1"/>
</dbReference>
<dbReference type="PROSITE" id="PS00636">
    <property type="entry name" value="DNAJ_1"/>
    <property type="match status" value="1"/>
</dbReference>
<evidence type="ECO:0000256" key="1">
    <source>
        <dbReference type="ARBA" id="ARBA00022723"/>
    </source>
</evidence>
<feature type="compositionally biased region" description="Low complexity" evidence="8">
    <location>
        <begin position="378"/>
        <end position="419"/>
    </location>
</feature>
<dbReference type="GO" id="GO:0051082">
    <property type="term" value="F:unfolded protein binding"/>
    <property type="evidence" value="ECO:0007669"/>
    <property type="project" value="InterPro"/>
</dbReference>
<evidence type="ECO:0000256" key="2">
    <source>
        <dbReference type="ARBA" id="ARBA00022737"/>
    </source>
</evidence>
<keyword evidence="4 7" id="KW-0862">Zinc</keyword>
<dbReference type="Gene3D" id="2.60.260.20">
    <property type="entry name" value="Urease metallochaperone UreE, N-terminal domain"/>
    <property type="match status" value="2"/>
</dbReference>
<protein>
    <recommendedName>
        <fullName evidence="6">DnaJ homolog 1, mitochondrial</fullName>
    </recommendedName>
</protein>
<dbReference type="InterPro" id="IPR002939">
    <property type="entry name" value="DnaJ_C"/>
</dbReference>
<name>A0A507BVI2_9FUNG</name>
<feature type="domain" description="J" evidence="9">
    <location>
        <begin position="8"/>
        <end position="72"/>
    </location>
</feature>
<dbReference type="InterPro" id="IPR001305">
    <property type="entry name" value="HSP_DnaJ_Cys-rich_dom"/>
</dbReference>
<keyword evidence="3 7" id="KW-0863">Zinc-finger</keyword>
<dbReference type="CDD" id="cd10719">
    <property type="entry name" value="DnaJ_zf"/>
    <property type="match status" value="1"/>
</dbReference>
<dbReference type="GO" id="GO:0031072">
    <property type="term" value="F:heat shock protein binding"/>
    <property type="evidence" value="ECO:0007669"/>
    <property type="project" value="InterPro"/>
</dbReference>
<feature type="zinc finger region" description="CR-type" evidence="7">
    <location>
        <begin position="157"/>
        <end position="237"/>
    </location>
</feature>
<reference evidence="11 12" key="1">
    <citation type="journal article" date="2019" name="Sci. Rep.">
        <title>Comparative genomics of chytrid fungi reveal insights into the obligate biotrophic and pathogenic lifestyle of Synchytrium endobioticum.</title>
        <authorList>
            <person name="van de Vossenberg B.T.L.H."/>
            <person name="Warris S."/>
            <person name="Nguyen H.D.T."/>
            <person name="van Gent-Pelzer M.P.E."/>
            <person name="Joly D.L."/>
            <person name="van de Geest H.C."/>
            <person name="Bonants P.J.M."/>
            <person name="Smith D.S."/>
            <person name="Levesque C.A."/>
            <person name="van der Lee T.A.J."/>
        </authorList>
    </citation>
    <scope>NUCLEOTIDE SEQUENCE [LARGE SCALE GENOMIC DNA]</scope>
    <source>
        <strain evidence="11 12">JEL517</strain>
    </source>
</reference>
<dbReference type="Pfam" id="PF01556">
    <property type="entry name" value="DnaJ_C"/>
    <property type="match status" value="1"/>
</dbReference>
<evidence type="ECO:0000313" key="11">
    <source>
        <dbReference type="EMBL" id="TPX30949.1"/>
    </source>
</evidence>
<dbReference type="SMART" id="SM00271">
    <property type="entry name" value="DnaJ"/>
    <property type="match status" value="1"/>
</dbReference>
<dbReference type="OrthoDB" id="10256793at2759"/>
<proteinExistence type="inferred from homology"/>
<evidence type="ECO:0000313" key="12">
    <source>
        <dbReference type="Proteomes" id="UP000319731"/>
    </source>
</evidence>
<feature type="region of interest" description="Disordered" evidence="8">
    <location>
        <begin position="375"/>
        <end position="445"/>
    </location>
</feature>
<feature type="domain" description="CR-type" evidence="10">
    <location>
        <begin position="157"/>
        <end position="237"/>
    </location>
</feature>
<dbReference type="InterPro" id="IPR008971">
    <property type="entry name" value="HSP40/DnaJ_pept-bd"/>
</dbReference>
<dbReference type="Proteomes" id="UP000319731">
    <property type="component" value="Unassembled WGS sequence"/>
</dbReference>
<dbReference type="PANTHER" id="PTHR43096:SF52">
    <property type="entry name" value="DNAJ HOMOLOG 1, MITOCHONDRIAL-RELATED"/>
    <property type="match status" value="1"/>
</dbReference>
<dbReference type="Gene3D" id="2.10.230.10">
    <property type="entry name" value="Heat shock protein DnaJ, cysteine-rich domain"/>
    <property type="match status" value="1"/>
</dbReference>
<dbReference type="GeneID" id="42006844"/>
<organism evidence="11 12">
    <name type="scientific">Synchytrium microbalum</name>
    <dbReference type="NCBI Taxonomy" id="1806994"/>
    <lineage>
        <taxon>Eukaryota</taxon>
        <taxon>Fungi</taxon>
        <taxon>Fungi incertae sedis</taxon>
        <taxon>Chytridiomycota</taxon>
        <taxon>Chytridiomycota incertae sedis</taxon>
        <taxon>Chytridiomycetes</taxon>
        <taxon>Synchytriales</taxon>
        <taxon>Synchytriaceae</taxon>
        <taxon>Synchytrium</taxon>
    </lineage>
</organism>
<dbReference type="GO" id="GO:0042026">
    <property type="term" value="P:protein refolding"/>
    <property type="evidence" value="ECO:0007669"/>
    <property type="project" value="TreeGrafter"/>
</dbReference>
<dbReference type="FunFam" id="2.10.230.10:FF:000002">
    <property type="entry name" value="Molecular chaperone DnaJ"/>
    <property type="match status" value="1"/>
</dbReference>
<gene>
    <name evidence="11" type="ORF">SmJEL517_g05621</name>
</gene>
<evidence type="ECO:0000256" key="5">
    <source>
        <dbReference type="ARBA" id="ARBA00023186"/>
    </source>
</evidence>
<dbReference type="SUPFAM" id="SSF57938">
    <property type="entry name" value="DnaJ/Hsp40 cysteine-rich domain"/>
    <property type="match status" value="1"/>
</dbReference>
<dbReference type="AlphaFoldDB" id="A0A507BVI2"/>
<evidence type="ECO:0000259" key="9">
    <source>
        <dbReference type="PROSITE" id="PS50076"/>
    </source>
</evidence>
<dbReference type="RefSeq" id="XP_031022499.1">
    <property type="nucleotide sequence ID" value="XM_031171547.1"/>
</dbReference>
<evidence type="ECO:0000256" key="3">
    <source>
        <dbReference type="ARBA" id="ARBA00022771"/>
    </source>
</evidence>
<dbReference type="FunFam" id="2.60.260.20:FF:000005">
    <property type="entry name" value="Chaperone protein dnaJ 1, mitochondrial"/>
    <property type="match status" value="1"/>
</dbReference>
<evidence type="ECO:0000256" key="4">
    <source>
        <dbReference type="ARBA" id="ARBA00022833"/>
    </source>
</evidence>
<dbReference type="Pfam" id="PF00684">
    <property type="entry name" value="DnaJ_CXXCXGXG"/>
    <property type="match status" value="1"/>
</dbReference>
<dbReference type="GO" id="GO:0008270">
    <property type="term" value="F:zinc ion binding"/>
    <property type="evidence" value="ECO:0007669"/>
    <property type="project" value="UniProtKB-KW"/>
</dbReference>
<dbReference type="Gene3D" id="1.10.287.110">
    <property type="entry name" value="DnaJ domain"/>
    <property type="match status" value="1"/>
</dbReference>